<name>A0A0B2UKE6_TOXCA</name>
<accession>A0A0B2UKE6</accession>
<dbReference type="AlphaFoldDB" id="A0A0B2UKE6"/>
<dbReference type="EMBL" id="JPKZ01021846">
    <property type="protein sequence ID" value="KHN71541.1"/>
    <property type="molecule type" value="Genomic_DNA"/>
</dbReference>
<proteinExistence type="predicted"/>
<organism evidence="2 3">
    <name type="scientific">Toxocara canis</name>
    <name type="common">Canine roundworm</name>
    <dbReference type="NCBI Taxonomy" id="6265"/>
    <lineage>
        <taxon>Eukaryota</taxon>
        <taxon>Metazoa</taxon>
        <taxon>Ecdysozoa</taxon>
        <taxon>Nematoda</taxon>
        <taxon>Chromadorea</taxon>
        <taxon>Rhabditida</taxon>
        <taxon>Spirurina</taxon>
        <taxon>Ascaridomorpha</taxon>
        <taxon>Ascaridoidea</taxon>
        <taxon>Toxocaridae</taxon>
        <taxon>Toxocara</taxon>
    </lineage>
</organism>
<evidence type="ECO:0000313" key="3">
    <source>
        <dbReference type="Proteomes" id="UP000031036"/>
    </source>
</evidence>
<gene>
    <name evidence="2" type="ORF">Tcan_02188</name>
</gene>
<evidence type="ECO:0000313" key="2">
    <source>
        <dbReference type="EMBL" id="KHN71541.1"/>
    </source>
</evidence>
<dbReference type="Proteomes" id="UP000031036">
    <property type="component" value="Unassembled WGS sequence"/>
</dbReference>
<feature type="region of interest" description="Disordered" evidence="1">
    <location>
        <begin position="49"/>
        <end position="82"/>
    </location>
</feature>
<comment type="caution">
    <text evidence="2">The sequence shown here is derived from an EMBL/GenBank/DDBJ whole genome shotgun (WGS) entry which is preliminary data.</text>
</comment>
<feature type="region of interest" description="Disordered" evidence="1">
    <location>
        <begin position="1"/>
        <end position="32"/>
    </location>
</feature>
<keyword evidence="3" id="KW-1185">Reference proteome</keyword>
<reference evidence="2 3" key="1">
    <citation type="submission" date="2014-11" db="EMBL/GenBank/DDBJ databases">
        <title>Genetic blueprint of the zoonotic pathogen Toxocara canis.</title>
        <authorList>
            <person name="Zhu X.-Q."/>
            <person name="Korhonen P.K."/>
            <person name="Cai H."/>
            <person name="Young N.D."/>
            <person name="Nejsum P."/>
            <person name="von Samson-Himmelstjerna G."/>
            <person name="Boag P.R."/>
            <person name="Tan P."/>
            <person name="Li Q."/>
            <person name="Min J."/>
            <person name="Yang Y."/>
            <person name="Wang X."/>
            <person name="Fang X."/>
            <person name="Hall R.S."/>
            <person name="Hofmann A."/>
            <person name="Sternberg P.W."/>
            <person name="Jex A.R."/>
            <person name="Gasser R.B."/>
        </authorList>
    </citation>
    <scope>NUCLEOTIDE SEQUENCE [LARGE SCALE GENOMIC DNA]</scope>
    <source>
        <strain evidence="2">PN_DK_2014</strain>
    </source>
</reference>
<protein>
    <submittedName>
        <fullName evidence="2">Uncharacterized protein</fullName>
    </submittedName>
</protein>
<evidence type="ECO:0000256" key="1">
    <source>
        <dbReference type="SAM" id="MobiDB-lite"/>
    </source>
</evidence>
<sequence length="98" mass="10596">MYSGASFQASLKEGKAQNGEVRQKRTLAKSSDRWQQDLAELLEMVSKPLPTSHWSPTMVSADTARRTPKSSSASGGRGDSQLDKAIARMQMIAAAKNA</sequence>